<dbReference type="AlphaFoldDB" id="A0A1B7XQH2"/>
<dbReference type="VEuPathDB" id="FungiDB:CH63R_14580"/>
<organism evidence="1 2">
    <name type="scientific">Colletotrichum higginsianum (strain IMI 349063)</name>
    <name type="common">Crucifer anthracnose fungus</name>
    <dbReference type="NCBI Taxonomy" id="759273"/>
    <lineage>
        <taxon>Eukaryota</taxon>
        <taxon>Fungi</taxon>
        <taxon>Dikarya</taxon>
        <taxon>Ascomycota</taxon>
        <taxon>Pezizomycotina</taxon>
        <taxon>Sordariomycetes</taxon>
        <taxon>Hypocreomycetidae</taxon>
        <taxon>Glomerellales</taxon>
        <taxon>Glomerellaceae</taxon>
        <taxon>Colletotrichum</taxon>
        <taxon>Colletotrichum destructivum species complex</taxon>
    </lineage>
</organism>
<dbReference type="KEGG" id="chig:CH63R_14580"/>
<name>A0A1B7XQH2_COLHI</name>
<accession>A0A1B7XQH2</accession>
<evidence type="ECO:0000313" key="2">
    <source>
        <dbReference type="Proteomes" id="UP000092177"/>
    </source>
</evidence>
<comment type="caution">
    <text evidence="1">The sequence shown here is derived from an EMBL/GenBank/DDBJ whole genome shotgun (WGS) entry which is preliminary data.</text>
</comment>
<dbReference type="EMBL" id="LTAN01000012">
    <property type="protein sequence ID" value="OBR02008.1"/>
    <property type="molecule type" value="Genomic_DNA"/>
</dbReference>
<evidence type="ECO:0000313" key="1">
    <source>
        <dbReference type="EMBL" id="OBR02008.1"/>
    </source>
</evidence>
<keyword evidence="2" id="KW-1185">Reference proteome</keyword>
<dbReference type="RefSeq" id="XP_018150526.1">
    <property type="nucleotide sequence ID" value="XM_018309554.1"/>
</dbReference>
<sequence>MDDVEAQPTGKQSQENHAAITKAIRTHRTEFVKPSYTGGLPAQSTARPWAIHPTAKAPVTGVVASKSTMLKACYKDISTEFHHKRKQEEEAKACCTCGRS</sequence>
<protein>
    <submittedName>
        <fullName evidence="1">Uncharacterized protein</fullName>
    </submittedName>
</protein>
<proteinExistence type="predicted"/>
<gene>
    <name evidence="1" type="ORF">CH63R_14580</name>
</gene>
<reference evidence="2" key="1">
    <citation type="journal article" date="2017" name="BMC Genomics">
        <title>Gapless genome assembly of Colletotrichum higginsianum reveals chromosome structure and association of transposable elements with secondary metabolite gene clusters.</title>
        <authorList>
            <person name="Dallery J.-F."/>
            <person name="Lapalu N."/>
            <person name="Zampounis A."/>
            <person name="Pigne S."/>
            <person name="Luyten I."/>
            <person name="Amselem J."/>
            <person name="Wittenberg A.H.J."/>
            <person name="Zhou S."/>
            <person name="de Queiroz M.V."/>
            <person name="Robin G.P."/>
            <person name="Auger A."/>
            <person name="Hainaut M."/>
            <person name="Henrissat B."/>
            <person name="Kim K.-T."/>
            <person name="Lee Y.-H."/>
            <person name="Lespinet O."/>
            <person name="Schwartz D.C."/>
            <person name="Thon M.R."/>
            <person name="O'Connell R.J."/>
        </authorList>
    </citation>
    <scope>NUCLEOTIDE SEQUENCE [LARGE SCALE GENOMIC DNA]</scope>
    <source>
        <strain evidence="2">IMI 349063</strain>
    </source>
</reference>
<dbReference type="Proteomes" id="UP000092177">
    <property type="component" value="Chromosome 12"/>
</dbReference>
<dbReference type="GeneID" id="28873661"/>